<dbReference type="RefSeq" id="WP_382223216.1">
    <property type="nucleotide sequence ID" value="NZ_JBHTCA010000006.1"/>
</dbReference>
<evidence type="ECO:0000313" key="1">
    <source>
        <dbReference type="EMBL" id="MFC7409473.1"/>
    </source>
</evidence>
<protein>
    <submittedName>
        <fullName evidence="1">Uncharacterized protein</fullName>
    </submittedName>
</protein>
<name>A0ABW2QJ52_9BURK</name>
<proteinExistence type="predicted"/>
<dbReference type="EMBL" id="JBHTCA010000006">
    <property type="protein sequence ID" value="MFC7409473.1"/>
    <property type="molecule type" value="Genomic_DNA"/>
</dbReference>
<organism evidence="1 2">
    <name type="scientific">Hydrogenophaga atypica</name>
    <dbReference type="NCBI Taxonomy" id="249409"/>
    <lineage>
        <taxon>Bacteria</taxon>
        <taxon>Pseudomonadati</taxon>
        <taxon>Pseudomonadota</taxon>
        <taxon>Betaproteobacteria</taxon>
        <taxon>Burkholderiales</taxon>
        <taxon>Comamonadaceae</taxon>
        <taxon>Hydrogenophaga</taxon>
    </lineage>
</organism>
<dbReference type="Gene3D" id="3.60.10.10">
    <property type="entry name" value="Endonuclease/exonuclease/phosphatase"/>
    <property type="match status" value="1"/>
</dbReference>
<comment type="caution">
    <text evidence="1">The sequence shown here is derived from an EMBL/GenBank/DDBJ whole genome shotgun (WGS) entry which is preliminary data.</text>
</comment>
<reference evidence="2" key="1">
    <citation type="journal article" date="2019" name="Int. J. Syst. Evol. Microbiol.">
        <title>The Global Catalogue of Microorganisms (GCM) 10K type strain sequencing project: providing services to taxonomists for standard genome sequencing and annotation.</title>
        <authorList>
            <consortium name="The Broad Institute Genomics Platform"/>
            <consortium name="The Broad Institute Genome Sequencing Center for Infectious Disease"/>
            <person name="Wu L."/>
            <person name="Ma J."/>
        </authorList>
    </citation>
    <scope>NUCLEOTIDE SEQUENCE [LARGE SCALE GENOMIC DNA]</scope>
    <source>
        <strain evidence="2">CGMCC 1.12371</strain>
    </source>
</reference>
<gene>
    <name evidence="1" type="ORF">ACFQPB_11435</name>
</gene>
<dbReference type="SUPFAM" id="SSF56219">
    <property type="entry name" value="DNase I-like"/>
    <property type="match status" value="1"/>
</dbReference>
<dbReference type="InterPro" id="IPR036691">
    <property type="entry name" value="Endo/exonu/phosph_ase_sf"/>
</dbReference>
<dbReference type="Proteomes" id="UP001596501">
    <property type="component" value="Unassembled WGS sequence"/>
</dbReference>
<sequence length="111" mass="12579">MNLADLRVVTWNCAGALRNKWHALEQFDADLLVIQECEDPAQAKDARYLDWAGDYLWEGDTKNKGIGVFARKGVRLEREPVDVKELKFFLPCRINGDWPLLATWTAAADSG</sequence>
<keyword evidence="2" id="KW-1185">Reference proteome</keyword>
<accession>A0ABW2QJ52</accession>
<evidence type="ECO:0000313" key="2">
    <source>
        <dbReference type="Proteomes" id="UP001596501"/>
    </source>
</evidence>